<reference evidence="12" key="1">
    <citation type="submission" date="2021-08" db="EMBL/GenBank/DDBJ databases">
        <title>WGS assembly of Ceratopteris richardii.</title>
        <authorList>
            <person name="Marchant D.B."/>
            <person name="Chen G."/>
            <person name="Jenkins J."/>
            <person name="Shu S."/>
            <person name="Leebens-Mack J."/>
            <person name="Grimwood J."/>
            <person name="Schmutz J."/>
            <person name="Soltis P."/>
            <person name="Soltis D."/>
            <person name="Chen Z.-H."/>
        </authorList>
    </citation>
    <scope>NUCLEOTIDE SEQUENCE</scope>
    <source>
        <strain evidence="12">Whitten #5841</strain>
        <tissue evidence="12">Leaf</tissue>
    </source>
</reference>
<dbReference type="GO" id="GO:0005634">
    <property type="term" value="C:nucleus"/>
    <property type="evidence" value="ECO:0007669"/>
    <property type="project" value="UniProtKB-SubCell"/>
</dbReference>
<name>A0A8T2UJV1_CERRI</name>
<evidence type="ECO:0000256" key="1">
    <source>
        <dbReference type="ARBA" id="ARBA00004123"/>
    </source>
</evidence>
<evidence type="ECO:0000256" key="4">
    <source>
        <dbReference type="ARBA" id="ARBA00023155"/>
    </source>
</evidence>
<evidence type="ECO:0000256" key="10">
    <source>
        <dbReference type="SAM" id="MobiDB-lite"/>
    </source>
</evidence>
<evidence type="ECO:0000256" key="2">
    <source>
        <dbReference type="ARBA" id="ARBA00023015"/>
    </source>
</evidence>
<dbReference type="SUPFAM" id="SSF46689">
    <property type="entry name" value="Homeodomain-like"/>
    <property type="match status" value="1"/>
</dbReference>
<evidence type="ECO:0000256" key="7">
    <source>
        <dbReference type="ARBA" id="ARBA00025748"/>
    </source>
</evidence>
<comment type="caution">
    <text evidence="12">The sequence shown here is derived from an EMBL/GenBank/DDBJ whole genome shotgun (WGS) entry which is preliminary data.</text>
</comment>
<evidence type="ECO:0000256" key="9">
    <source>
        <dbReference type="RuleBase" id="RU000682"/>
    </source>
</evidence>
<dbReference type="PANTHER" id="PTHR24326:SF591">
    <property type="entry name" value="HOMEOBOX-LEUCINE ZIPPER PROTEIN ATHB-51-RELATED"/>
    <property type="match status" value="1"/>
</dbReference>
<dbReference type="PANTHER" id="PTHR24326">
    <property type="entry name" value="HOMEOBOX-LEUCINE ZIPPER PROTEIN"/>
    <property type="match status" value="1"/>
</dbReference>
<dbReference type="Proteomes" id="UP000825935">
    <property type="component" value="Chromosome 7"/>
</dbReference>
<keyword evidence="3 8" id="KW-0238">DNA-binding</keyword>
<keyword evidence="4 8" id="KW-0371">Homeobox</keyword>
<dbReference type="InterPro" id="IPR001356">
    <property type="entry name" value="HD"/>
</dbReference>
<evidence type="ECO:0000313" key="12">
    <source>
        <dbReference type="EMBL" id="KAH7433755.1"/>
    </source>
</evidence>
<dbReference type="AlphaFoldDB" id="A0A8T2UJV1"/>
<evidence type="ECO:0000256" key="5">
    <source>
        <dbReference type="ARBA" id="ARBA00023163"/>
    </source>
</evidence>
<dbReference type="OrthoDB" id="6159439at2759"/>
<protein>
    <recommendedName>
        <fullName evidence="11">Homeobox domain-containing protein</fullName>
    </recommendedName>
</protein>
<accession>A0A8T2UJV1</accession>
<evidence type="ECO:0000313" key="13">
    <source>
        <dbReference type="Proteomes" id="UP000825935"/>
    </source>
</evidence>
<sequence>MPSAAPYGSLLLDRRDRLHAYDKEGSFQILLPAADQNHHAMTHEARTALTALWGLDEADEQGATPMVVKRIKRLRAEQVRALEASFVKEAKLEPEQKAKLAEQLGLETRQVAIWFQNRRARSKNKQLELDFATLSSHYESLVAETQVLKAQVVRLTAELEHAKRGRLSTKSHSTEAPSMSEPDRRGTSPSTIAGTDSHRTDHLTRTTAASLSNANPSSSTSPDLTGVLDPPCAGTMPLGLAEGSTFECSSINYDPEYCVSHEWSQGTLLTHYESFANLLCVMPQSHEDDVDEHFTSTNQYVSTDLVWEFSAI</sequence>
<feature type="domain" description="Homeobox" evidence="11">
    <location>
        <begin position="65"/>
        <end position="125"/>
    </location>
</feature>
<organism evidence="12 13">
    <name type="scientific">Ceratopteris richardii</name>
    <name type="common">Triangle waterfern</name>
    <dbReference type="NCBI Taxonomy" id="49495"/>
    <lineage>
        <taxon>Eukaryota</taxon>
        <taxon>Viridiplantae</taxon>
        <taxon>Streptophyta</taxon>
        <taxon>Embryophyta</taxon>
        <taxon>Tracheophyta</taxon>
        <taxon>Polypodiopsida</taxon>
        <taxon>Polypodiidae</taxon>
        <taxon>Polypodiales</taxon>
        <taxon>Pteridineae</taxon>
        <taxon>Pteridaceae</taxon>
        <taxon>Parkerioideae</taxon>
        <taxon>Ceratopteris</taxon>
    </lineage>
</organism>
<dbReference type="EMBL" id="CM035412">
    <property type="protein sequence ID" value="KAH7433755.1"/>
    <property type="molecule type" value="Genomic_DNA"/>
</dbReference>
<dbReference type="GO" id="GO:0000981">
    <property type="term" value="F:DNA-binding transcription factor activity, RNA polymerase II-specific"/>
    <property type="evidence" value="ECO:0007669"/>
    <property type="project" value="InterPro"/>
</dbReference>
<evidence type="ECO:0000256" key="8">
    <source>
        <dbReference type="PROSITE-ProRule" id="PRU00108"/>
    </source>
</evidence>
<comment type="similarity">
    <text evidence="7">Belongs to the HD-ZIP homeobox family. Class I subfamily.</text>
</comment>
<keyword evidence="5" id="KW-0804">Transcription</keyword>
<dbReference type="InterPro" id="IPR009057">
    <property type="entry name" value="Homeodomain-like_sf"/>
</dbReference>
<feature type="DNA-binding region" description="Homeobox" evidence="8">
    <location>
        <begin position="67"/>
        <end position="126"/>
    </location>
</feature>
<evidence type="ECO:0000259" key="11">
    <source>
        <dbReference type="PROSITE" id="PS50071"/>
    </source>
</evidence>
<dbReference type="Gene3D" id="1.10.10.60">
    <property type="entry name" value="Homeodomain-like"/>
    <property type="match status" value="1"/>
</dbReference>
<comment type="subcellular location">
    <subcellularLocation>
        <location evidence="1 8 9">Nucleus</location>
    </subcellularLocation>
</comment>
<dbReference type="InterPro" id="IPR000047">
    <property type="entry name" value="HTH_motif"/>
</dbReference>
<dbReference type="Pfam" id="PF00046">
    <property type="entry name" value="Homeodomain"/>
    <property type="match status" value="1"/>
</dbReference>
<feature type="region of interest" description="Disordered" evidence="10">
    <location>
        <begin position="163"/>
        <end position="201"/>
    </location>
</feature>
<dbReference type="InterPro" id="IPR045224">
    <property type="entry name" value="HDZip_class_I_plant"/>
</dbReference>
<evidence type="ECO:0000256" key="3">
    <source>
        <dbReference type="ARBA" id="ARBA00023125"/>
    </source>
</evidence>
<dbReference type="PROSITE" id="PS50071">
    <property type="entry name" value="HOMEOBOX_2"/>
    <property type="match status" value="1"/>
</dbReference>
<dbReference type="CDD" id="cd00086">
    <property type="entry name" value="homeodomain"/>
    <property type="match status" value="1"/>
</dbReference>
<dbReference type="PROSITE" id="PS00027">
    <property type="entry name" value="HOMEOBOX_1"/>
    <property type="match status" value="1"/>
</dbReference>
<dbReference type="GO" id="GO:0043565">
    <property type="term" value="F:sequence-specific DNA binding"/>
    <property type="evidence" value="ECO:0007669"/>
    <property type="project" value="TreeGrafter"/>
</dbReference>
<keyword evidence="6 8" id="KW-0539">Nucleus</keyword>
<dbReference type="PRINTS" id="PR00031">
    <property type="entry name" value="HTHREPRESSR"/>
</dbReference>
<keyword evidence="2" id="KW-0805">Transcription regulation</keyword>
<dbReference type="GO" id="GO:0045893">
    <property type="term" value="P:positive regulation of DNA-templated transcription"/>
    <property type="evidence" value="ECO:0007669"/>
    <property type="project" value="TreeGrafter"/>
</dbReference>
<keyword evidence="13" id="KW-1185">Reference proteome</keyword>
<evidence type="ECO:0000256" key="6">
    <source>
        <dbReference type="ARBA" id="ARBA00023242"/>
    </source>
</evidence>
<dbReference type="InterPro" id="IPR017970">
    <property type="entry name" value="Homeobox_CS"/>
</dbReference>
<proteinExistence type="inferred from homology"/>
<gene>
    <name evidence="12" type="ORF">KP509_07G084400</name>
</gene>
<dbReference type="SMART" id="SM00389">
    <property type="entry name" value="HOX"/>
    <property type="match status" value="1"/>
</dbReference>